<dbReference type="OrthoDB" id="5443342at2"/>
<keyword evidence="3" id="KW-1185">Reference proteome</keyword>
<dbReference type="TCDB" id="9.B.142.4.7">
    <property type="family name" value="the integral membrane glycosyltransferase family 39 (gt39) family"/>
</dbReference>
<organism evidence="2 3">
    <name type="scientific">Phormidium nigroviride PCC 7112</name>
    <dbReference type="NCBI Taxonomy" id="179408"/>
    <lineage>
        <taxon>Bacteria</taxon>
        <taxon>Bacillati</taxon>
        <taxon>Cyanobacteriota</taxon>
        <taxon>Cyanophyceae</taxon>
        <taxon>Oscillatoriophycideae</taxon>
        <taxon>Oscillatoriales</taxon>
        <taxon>Oscillatoriaceae</taxon>
        <taxon>Phormidium</taxon>
    </lineage>
</organism>
<keyword evidence="1" id="KW-1133">Transmembrane helix</keyword>
<reference evidence="2 3" key="1">
    <citation type="submission" date="2012-05" db="EMBL/GenBank/DDBJ databases">
        <title>Finished chromosome of genome of Oscillatoria sp. PCC 7112.</title>
        <authorList>
            <consortium name="US DOE Joint Genome Institute"/>
            <person name="Gugger M."/>
            <person name="Coursin T."/>
            <person name="Rippka R."/>
            <person name="Tandeau De Marsac N."/>
            <person name="Huntemann M."/>
            <person name="Wei C.-L."/>
            <person name="Han J."/>
            <person name="Detter J.C."/>
            <person name="Han C."/>
            <person name="Tapia R."/>
            <person name="Davenport K."/>
            <person name="Daligault H."/>
            <person name="Erkkila T."/>
            <person name="Gu W."/>
            <person name="Munk A.C.C."/>
            <person name="Teshima H."/>
            <person name="Xu Y."/>
            <person name="Chain P."/>
            <person name="Chen A."/>
            <person name="Krypides N."/>
            <person name="Mavromatis K."/>
            <person name="Markowitz V."/>
            <person name="Szeto E."/>
            <person name="Ivanova N."/>
            <person name="Mikhailova N."/>
            <person name="Ovchinnikova G."/>
            <person name="Pagani I."/>
            <person name="Pati A."/>
            <person name="Goodwin L."/>
            <person name="Peters L."/>
            <person name="Pitluck S."/>
            <person name="Woyke T."/>
            <person name="Kerfeld C."/>
        </authorList>
    </citation>
    <scope>NUCLEOTIDE SEQUENCE [LARGE SCALE GENOMIC DNA]</scope>
    <source>
        <strain evidence="2 3">PCC 7112</strain>
    </source>
</reference>
<feature type="transmembrane region" description="Helical" evidence="1">
    <location>
        <begin position="222"/>
        <end position="243"/>
    </location>
</feature>
<dbReference type="AlphaFoldDB" id="K9VDK3"/>
<accession>K9VDK3</accession>
<keyword evidence="1" id="KW-0812">Transmembrane</keyword>
<feature type="transmembrane region" description="Helical" evidence="1">
    <location>
        <begin position="156"/>
        <end position="173"/>
    </location>
</feature>
<evidence type="ECO:0000313" key="3">
    <source>
        <dbReference type="Proteomes" id="UP000010478"/>
    </source>
</evidence>
<dbReference type="EMBL" id="CP003614">
    <property type="protein sequence ID" value="AFZ06011.1"/>
    <property type="molecule type" value="Genomic_DNA"/>
</dbReference>
<evidence type="ECO:0000256" key="1">
    <source>
        <dbReference type="SAM" id="Phobius"/>
    </source>
</evidence>
<proteinExistence type="predicted"/>
<sequence>MVLIARLHKFLTATVDRKSRSHTIFWLTLSLTFAAVYGILGLKQVFSAEYMVQDDARQHVFWMMRFVDPELFPNDFIANYFQSIAPAGYSTLYKLAATIGIHPLLFHKILPLFLGLISTYYCFGLCLEMLPVPMTGFIASLLLNQHMWMTDDLASTTPRAFIYPIFLAFLYYLSRSSLLPCLGAIALIGLFYPPYALVAAGILVLRLLCWENRGLRLSGDRTNYLFCSTGLGVIFLVMLPYALDNSEFGPTYTAAEAKQMGEFAPNGRNAFFRPNPVDYWLTGRGSGMFPKSLFTPVTHCVALLFPLLLFLRSAFPLANQIQSKIWLLLQLFLASSAMFFAAHATIFKLYQPGRYTAYSLRFIVVFITAIALTLIIDGVGHWASKSATIFDVKNLVALIMTGTIAIAVVLYPCLVEQFPTVGYVEGKMPGLYNFFGQQPKDILIASIAAETDKLPTFSQRSVLVAKEYAVPYQKGYYSRYRQRVTDLIRAQYTPDRAVLQNFINQYGVDFWMLDRNALTLQYLEEYGWIDQFDTTTQAMLSLKQGKIPALASAMTSCAVFQNEIVVVLEASCIVKLTGN</sequence>
<feature type="transmembrane region" description="Helical" evidence="1">
    <location>
        <begin position="293"/>
        <end position="313"/>
    </location>
</feature>
<evidence type="ECO:0000313" key="2">
    <source>
        <dbReference type="EMBL" id="AFZ06011.1"/>
    </source>
</evidence>
<gene>
    <name evidence="2" type="ORF">Osc7112_1490</name>
</gene>
<evidence type="ECO:0008006" key="4">
    <source>
        <dbReference type="Google" id="ProtNLM"/>
    </source>
</evidence>
<dbReference type="Proteomes" id="UP000010478">
    <property type="component" value="Chromosome"/>
</dbReference>
<dbReference type="eggNOG" id="ENOG502Z8V5">
    <property type="taxonomic scope" value="Bacteria"/>
</dbReference>
<feature type="transmembrane region" description="Helical" evidence="1">
    <location>
        <begin position="112"/>
        <end position="144"/>
    </location>
</feature>
<feature type="transmembrane region" description="Helical" evidence="1">
    <location>
        <begin position="358"/>
        <end position="380"/>
    </location>
</feature>
<feature type="transmembrane region" description="Helical" evidence="1">
    <location>
        <begin position="392"/>
        <end position="411"/>
    </location>
</feature>
<protein>
    <recommendedName>
        <fullName evidence="4">Glycosyltransferase RgtA/B/C/D-like domain-containing protein</fullName>
    </recommendedName>
</protein>
<dbReference type="STRING" id="179408.Osc7112_1490"/>
<feature type="transmembrane region" description="Helical" evidence="1">
    <location>
        <begin position="24"/>
        <end position="42"/>
    </location>
</feature>
<dbReference type="HOGENOM" id="CLU_030557_0_0_3"/>
<dbReference type="PATRIC" id="fig|179408.3.peg.1800"/>
<name>K9VDK3_9CYAN</name>
<feature type="transmembrane region" description="Helical" evidence="1">
    <location>
        <begin position="325"/>
        <end position="346"/>
    </location>
</feature>
<keyword evidence="1" id="KW-0472">Membrane</keyword>
<dbReference type="RefSeq" id="WP_015175331.1">
    <property type="nucleotide sequence ID" value="NC_019729.1"/>
</dbReference>
<dbReference type="KEGG" id="oni:Osc7112_1490"/>
<feature type="transmembrane region" description="Helical" evidence="1">
    <location>
        <begin position="185"/>
        <end position="210"/>
    </location>
</feature>